<evidence type="ECO:0000313" key="3">
    <source>
        <dbReference type="Proteomes" id="UP000316639"/>
    </source>
</evidence>
<gene>
    <name evidence="2" type="ORF">FKR81_16650</name>
</gene>
<feature type="compositionally biased region" description="Basic and acidic residues" evidence="1">
    <location>
        <begin position="229"/>
        <end position="239"/>
    </location>
</feature>
<accession>A0A563EUH5</accession>
<evidence type="ECO:0000256" key="1">
    <source>
        <dbReference type="SAM" id="MobiDB-lite"/>
    </source>
</evidence>
<organism evidence="2 3">
    <name type="scientific">Lentzea tibetensis</name>
    <dbReference type="NCBI Taxonomy" id="2591470"/>
    <lineage>
        <taxon>Bacteria</taxon>
        <taxon>Bacillati</taxon>
        <taxon>Actinomycetota</taxon>
        <taxon>Actinomycetes</taxon>
        <taxon>Pseudonocardiales</taxon>
        <taxon>Pseudonocardiaceae</taxon>
        <taxon>Lentzea</taxon>
    </lineage>
</organism>
<feature type="region of interest" description="Disordered" evidence="1">
    <location>
        <begin position="229"/>
        <end position="329"/>
    </location>
</feature>
<dbReference type="OrthoDB" id="3628614at2"/>
<dbReference type="Proteomes" id="UP000316639">
    <property type="component" value="Unassembled WGS sequence"/>
</dbReference>
<feature type="region of interest" description="Disordered" evidence="1">
    <location>
        <begin position="1"/>
        <end position="86"/>
    </location>
</feature>
<comment type="caution">
    <text evidence="2">The sequence shown here is derived from an EMBL/GenBank/DDBJ whole genome shotgun (WGS) entry which is preliminary data.</text>
</comment>
<reference evidence="2 3" key="1">
    <citation type="submission" date="2019-07" db="EMBL/GenBank/DDBJ databases">
        <title>Lentzea xizangensis sp. nov., isolated from Qinghai-Tibetan Plateau Soils.</title>
        <authorList>
            <person name="Huang J."/>
        </authorList>
    </citation>
    <scope>NUCLEOTIDE SEQUENCE [LARGE SCALE GENOMIC DNA]</scope>
    <source>
        <strain evidence="2 3">FXJ1.1311</strain>
    </source>
</reference>
<dbReference type="AlphaFoldDB" id="A0A563EUH5"/>
<dbReference type="EMBL" id="VOBR01000009">
    <property type="protein sequence ID" value="TWP51242.1"/>
    <property type="molecule type" value="Genomic_DNA"/>
</dbReference>
<sequence>MCRAGGRRCNGSSSQRTSTTHRKRVSRARKALNAAQASGDTAAIDAAQARLNQLTSPTGQEKPLQHNDQPQVEPQSPLHISRFSTPEGDVTNIVHGQNHGVQAGTIDGGVTISNGRVSIGNAGHHRDVTALERERDSALAAARTALENGDGVAYGAALDRLGALPRETPPVRRSTGTGDVTVNRFDGDMTGPVVQVGRPGARHVTNQFTGTTSGMVVQAGQINGRISMSDHRSGTEDAHVTGTGNVVSSGDIVNGRPVPARDMTPPPAPTGRSGRDVAHDGPHHVQVVTGNGNTVSGHPNRPGSTTQVVRGNGNTVSGGRSIGPWSDED</sequence>
<evidence type="ECO:0000313" key="2">
    <source>
        <dbReference type="EMBL" id="TWP51242.1"/>
    </source>
</evidence>
<feature type="compositionally biased region" description="Basic residues" evidence="1">
    <location>
        <begin position="19"/>
        <end position="30"/>
    </location>
</feature>
<feature type="compositionally biased region" description="Polar residues" evidence="1">
    <location>
        <begin position="288"/>
        <end position="318"/>
    </location>
</feature>
<dbReference type="RefSeq" id="WP_146352909.1">
    <property type="nucleotide sequence ID" value="NZ_VOBR01000009.1"/>
</dbReference>
<proteinExistence type="predicted"/>
<keyword evidence="3" id="KW-1185">Reference proteome</keyword>
<feature type="compositionally biased region" description="Polar residues" evidence="1">
    <location>
        <begin position="50"/>
        <end position="59"/>
    </location>
</feature>
<name>A0A563EUH5_9PSEU</name>
<feature type="compositionally biased region" description="Basic and acidic residues" evidence="1">
    <location>
        <begin position="273"/>
        <end position="283"/>
    </location>
</feature>
<protein>
    <submittedName>
        <fullName evidence="2">Uncharacterized protein</fullName>
    </submittedName>
</protein>
<feature type="region of interest" description="Disordered" evidence="1">
    <location>
        <begin position="166"/>
        <end position="186"/>
    </location>
</feature>